<sequence length="252" mass="28759">MLKILIVDDEMPARDELKYILSLLEENEVVGEAADAAQAIALAAKLRPDVIFLDINMREMNGLAAAKILLSVAPDVRLVFATAYDEYALKAFEIGAIDYVLKPFIDERIQQTLLRIKTYQKEDRHMMSKQIDKVLEHTNIQVNKLPVEKNGKIMLLNYDEILYAYASMGTVKIVTDAEEINYNGSLSDLEDRLYGTHLLRVHKSYLVNMDKVEEVVPWFKGTYWLKITSEGKHEIPVSKSQIKEIKTILGLK</sequence>
<dbReference type="Gene3D" id="2.40.50.1020">
    <property type="entry name" value="LytTr DNA-binding domain"/>
    <property type="match status" value="1"/>
</dbReference>
<dbReference type="SMART" id="SM00448">
    <property type="entry name" value="REC"/>
    <property type="match status" value="1"/>
</dbReference>
<dbReference type="EMBL" id="FNZK01000009">
    <property type="protein sequence ID" value="SEJ51951.1"/>
    <property type="molecule type" value="Genomic_DNA"/>
</dbReference>
<dbReference type="Pfam" id="PF04397">
    <property type="entry name" value="LytTR"/>
    <property type="match status" value="1"/>
</dbReference>
<feature type="domain" description="Response regulatory" evidence="2">
    <location>
        <begin position="3"/>
        <end position="117"/>
    </location>
</feature>
<evidence type="ECO:0000313" key="4">
    <source>
        <dbReference type="EMBL" id="SEJ51951.1"/>
    </source>
</evidence>
<dbReference type="PROSITE" id="PS50110">
    <property type="entry name" value="RESPONSE_REGULATORY"/>
    <property type="match status" value="1"/>
</dbReference>
<dbReference type="GO" id="GO:0000156">
    <property type="term" value="F:phosphorelay response regulator activity"/>
    <property type="evidence" value="ECO:0007669"/>
    <property type="project" value="InterPro"/>
</dbReference>
<dbReference type="InterPro" id="IPR046947">
    <property type="entry name" value="LytR-like"/>
</dbReference>
<dbReference type="PANTHER" id="PTHR37299:SF1">
    <property type="entry name" value="STAGE 0 SPORULATION PROTEIN A HOMOLOG"/>
    <property type="match status" value="1"/>
</dbReference>
<dbReference type="SMART" id="SM00850">
    <property type="entry name" value="LytTR"/>
    <property type="match status" value="1"/>
</dbReference>
<gene>
    <name evidence="4" type="ORF">SAMN05660742_10993</name>
</gene>
<evidence type="ECO:0000313" key="5">
    <source>
        <dbReference type="Proteomes" id="UP000199662"/>
    </source>
</evidence>
<name>A0A1H6ZF01_9FIRM</name>
<protein>
    <submittedName>
        <fullName evidence="4">Two component transcriptional regulator, LytTR family</fullName>
    </submittedName>
</protein>
<dbReference type="SUPFAM" id="SSF52172">
    <property type="entry name" value="CheY-like"/>
    <property type="match status" value="1"/>
</dbReference>
<reference evidence="4 5" key="1">
    <citation type="submission" date="2016-10" db="EMBL/GenBank/DDBJ databases">
        <authorList>
            <person name="de Groot N.N."/>
        </authorList>
    </citation>
    <scope>NUCLEOTIDE SEQUENCE [LARGE SCALE GENOMIC DNA]</scope>
    <source>
        <strain evidence="4 5">DSM 2179</strain>
    </source>
</reference>
<dbReference type="GO" id="GO:0003677">
    <property type="term" value="F:DNA binding"/>
    <property type="evidence" value="ECO:0007669"/>
    <property type="project" value="InterPro"/>
</dbReference>
<evidence type="ECO:0000259" key="3">
    <source>
        <dbReference type="PROSITE" id="PS50930"/>
    </source>
</evidence>
<feature type="domain" description="HTH LytTR-type" evidence="3">
    <location>
        <begin position="145"/>
        <end position="251"/>
    </location>
</feature>
<dbReference type="Proteomes" id="UP000199662">
    <property type="component" value="Unassembled WGS sequence"/>
</dbReference>
<organism evidence="4 5">
    <name type="scientific">Propionispira arboris</name>
    <dbReference type="NCBI Taxonomy" id="84035"/>
    <lineage>
        <taxon>Bacteria</taxon>
        <taxon>Bacillati</taxon>
        <taxon>Bacillota</taxon>
        <taxon>Negativicutes</taxon>
        <taxon>Selenomonadales</taxon>
        <taxon>Selenomonadaceae</taxon>
        <taxon>Propionispira</taxon>
    </lineage>
</organism>
<dbReference type="STRING" id="84035.SAMN05660742_10993"/>
<dbReference type="Pfam" id="PF00072">
    <property type="entry name" value="Response_reg"/>
    <property type="match status" value="1"/>
</dbReference>
<dbReference type="RefSeq" id="WP_091831486.1">
    <property type="nucleotide sequence ID" value="NZ_FNZK01000009.1"/>
</dbReference>
<evidence type="ECO:0000256" key="1">
    <source>
        <dbReference type="PROSITE-ProRule" id="PRU00169"/>
    </source>
</evidence>
<proteinExistence type="predicted"/>
<keyword evidence="5" id="KW-1185">Reference proteome</keyword>
<keyword evidence="1" id="KW-0597">Phosphoprotein</keyword>
<dbReference type="PROSITE" id="PS50930">
    <property type="entry name" value="HTH_LYTTR"/>
    <property type="match status" value="1"/>
</dbReference>
<dbReference type="InterPro" id="IPR011006">
    <property type="entry name" value="CheY-like_superfamily"/>
</dbReference>
<dbReference type="InterPro" id="IPR007492">
    <property type="entry name" value="LytTR_DNA-bd_dom"/>
</dbReference>
<dbReference type="InterPro" id="IPR001789">
    <property type="entry name" value="Sig_transdc_resp-reg_receiver"/>
</dbReference>
<feature type="modified residue" description="4-aspartylphosphate" evidence="1">
    <location>
        <position position="54"/>
    </location>
</feature>
<accession>A0A1H6ZF01</accession>
<dbReference type="Gene3D" id="3.40.50.2300">
    <property type="match status" value="1"/>
</dbReference>
<dbReference type="PANTHER" id="PTHR37299">
    <property type="entry name" value="TRANSCRIPTIONAL REGULATOR-RELATED"/>
    <property type="match status" value="1"/>
</dbReference>
<dbReference type="AlphaFoldDB" id="A0A1H6ZF01"/>
<evidence type="ECO:0000259" key="2">
    <source>
        <dbReference type="PROSITE" id="PS50110"/>
    </source>
</evidence>